<dbReference type="InterPro" id="IPR003675">
    <property type="entry name" value="Rce1/LyrA-like_dom"/>
</dbReference>
<evidence type="ECO:0000256" key="6">
    <source>
        <dbReference type="ARBA" id="ARBA00022824"/>
    </source>
</evidence>
<evidence type="ECO:0000256" key="5">
    <source>
        <dbReference type="ARBA" id="ARBA00022801"/>
    </source>
</evidence>
<organism evidence="15">
    <name type="scientific">Heliothis virescens</name>
    <name type="common">Tobacco budworm moth</name>
    <dbReference type="NCBI Taxonomy" id="7102"/>
    <lineage>
        <taxon>Eukaryota</taxon>
        <taxon>Metazoa</taxon>
        <taxon>Ecdysozoa</taxon>
        <taxon>Arthropoda</taxon>
        <taxon>Hexapoda</taxon>
        <taxon>Insecta</taxon>
        <taxon>Pterygota</taxon>
        <taxon>Neoptera</taxon>
        <taxon>Endopterygota</taxon>
        <taxon>Lepidoptera</taxon>
        <taxon>Glossata</taxon>
        <taxon>Ditrysia</taxon>
        <taxon>Noctuoidea</taxon>
        <taxon>Noctuidae</taxon>
        <taxon>Heliothinae</taxon>
        <taxon>Heliothis</taxon>
    </lineage>
</organism>
<dbReference type="EC" id="3.4.26.1" evidence="11"/>
<keyword evidence="8 13" id="KW-0472">Membrane</keyword>
<evidence type="ECO:0000256" key="3">
    <source>
        <dbReference type="ARBA" id="ARBA00022670"/>
    </source>
</evidence>
<feature type="transmembrane region" description="Helical" evidence="13">
    <location>
        <begin position="12"/>
        <end position="33"/>
    </location>
</feature>
<feature type="transmembrane region" description="Helical" evidence="13">
    <location>
        <begin position="147"/>
        <end position="174"/>
    </location>
</feature>
<comment type="caution">
    <text evidence="15">The sequence shown here is derived from an EMBL/GenBank/DDBJ whole genome shotgun (WGS) entry which is preliminary data.</text>
</comment>
<evidence type="ECO:0000313" key="15">
    <source>
        <dbReference type="EMBL" id="PCG72044.1"/>
    </source>
</evidence>
<evidence type="ECO:0000256" key="13">
    <source>
        <dbReference type="SAM" id="Phobius"/>
    </source>
</evidence>
<evidence type="ECO:0000256" key="2">
    <source>
        <dbReference type="ARBA" id="ARBA00006897"/>
    </source>
</evidence>
<proteinExistence type="inferred from homology"/>
<gene>
    <name evidence="15" type="ORF">B5V51_1216</name>
</gene>
<evidence type="ECO:0000259" key="14">
    <source>
        <dbReference type="Pfam" id="PF02517"/>
    </source>
</evidence>
<feature type="domain" description="CAAX prenyl protease 2/Lysostaphin resistance protein A-like" evidence="14">
    <location>
        <begin position="132"/>
        <end position="236"/>
    </location>
</feature>
<dbReference type="GO" id="GO:0005789">
    <property type="term" value="C:endoplasmic reticulum membrane"/>
    <property type="evidence" value="ECO:0007669"/>
    <property type="project" value="UniProtKB-SubCell"/>
</dbReference>
<evidence type="ECO:0000256" key="9">
    <source>
        <dbReference type="ARBA" id="ARBA00032607"/>
    </source>
</evidence>
<evidence type="ECO:0000256" key="11">
    <source>
        <dbReference type="ARBA" id="ARBA00049729"/>
    </source>
</evidence>
<evidence type="ECO:0000256" key="12">
    <source>
        <dbReference type="ARBA" id="ARBA00049763"/>
    </source>
</evidence>
<feature type="transmembrane region" description="Helical" evidence="13">
    <location>
        <begin position="195"/>
        <end position="217"/>
    </location>
</feature>
<comment type="similarity">
    <text evidence="2">Belongs to the peptidase U48 family.</text>
</comment>
<keyword evidence="5" id="KW-0378">Hydrolase</keyword>
<evidence type="ECO:0000256" key="8">
    <source>
        <dbReference type="ARBA" id="ARBA00023136"/>
    </source>
</evidence>
<keyword evidence="3" id="KW-0645">Protease</keyword>
<dbReference type="Pfam" id="PF02517">
    <property type="entry name" value="Rce1-like"/>
    <property type="match status" value="1"/>
</dbReference>
<dbReference type="AlphaFoldDB" id="A0A2A4JKC1"/>
<feature type="transmembrane region" description="Helical" evidence="13">
    <location>
        <begin position="88"/>
        <end position="116"/>
    </location>
</feature>
<dbReference type="PANTHER" id="PTHR13046">
    <property type="entry name" value="PROTEASE U48 CAAX PRENYL PROTEASE RCE1"/>
    <property type="match status" value="1"/>
</dbReference>
<evidence type="ECO:0000256" key="7">
    <source>
        <dbReference type="ARBA" id="ARBA00022989"/>
    </source>
</evidence>
<sequence length="287" mass="33466">MLFIEWLDINQCSLSILACIFLTITYVASLYVWRSNMSRDHPTTIKKRFFSVSVMMFLAPFFVQYFFTRDTLNKGDLYMQLGLRWSGLIPALVGPLFLTATLFLGPLTMQFLSGIWKLYAEPMYWLASWQDLVWVRNHVMAPLSEEWVFRACMVPLLLQCVEPMTAVFVGPLLFGIAHFHHMYEQIKAGHIFKTALLVSSFQFTYTTLFGAYSAFLFLRTGHFVSPLIAHMFCNHMGFPNFNEILEFPPMQRVVIIFNFILGLSLWCFLLLPLTNPDIYDNRLHWET</sequence>
<dbReference type="PANTHER" id="PTHR13046:SF0">
    <property type="entry name" value="CAAX PRENYL PROTEASE 2"/>
    <property type="match status" value="1"/>
</dbReference>
<keyword evidence="4 13" id="KW-0812">Transmembrane</keyword>
<dbReference type="EMBL" id="NWSH01001225">
    <property type="protein sequence ID" value="PCG72044.1"/>
    <property type="molecule type" value="Genomic_DNA"/>
</dbReference>
<evidence type="ECO:0000256" key="4">
    <source>
        <dbReference type="ARBA" id="ARBA00022692"/>
    </source>
</evidence>
<evidence type="ECO:0000256" key="1">
    <source>
        <dbReference type="ARBA" id="ARBA00004477"/>
    </source>
</evidence>
<accession>A0A2A4JKC1</accession>
<feature type="transmembrane region" description="Helical" evidence="13">
    <location>
        <begin position="49"/>
        <end position="67"/>
    </location>
</feature>
<evidence type="ECO:0000256" key="10">
    <source>
        <dbReference type="ARBA" id="ARBA00047280"/>
    </source>
</evidence>
<keyword evidence="7 13" id="KW-1133">Transmembrane helix</keyword>
<dbReference type="GO" id="GO:0071586">
    <property type="term" value="P:CAAX-box protein processing"/>
    <property type="evidence" value="ECO:0007669"/>
    <property type="project" value="InterPro"/>
</dbReference>
<comment type="catalytic activity">
    <reaction evidence="10">
        <text>Hydrolyzes the peptide bond -P2-(S-farnesyl or geranylgeranyl)C-P1'-P2'-P3'-COOH where P1' and P2' are amino acids with aliphatic sidechains and P3' is any C-terminal residue.</text>
        <dbReference type="EC" id="3.4.26.1"/>
    </reaction>
</comment>
<name>A0A2A4JKC1_HELVI</name>
<dbReference type="STRING" id="7102.A0A2A4JKC1"/>
<keyword evidence="6" id="KW-0256">Endoplasmic reticulum</keyword>
<dbReference type="InterPro" id="IPR039731">
    <property type="entry name" value="Rce1"/>
</dbReference>
<dbReference type="GO" id="GO:0004222">
    <property type="term" value="F:metalloendopeptidase activity"/>
    <property type="evidence" value="ECO:0007669"/>
    <property type="project" value="InterPro"/>
</dbReference>
<feature type="transmembrane region" description="Helical" evidence="13">
    <location>
        <begin position="253"/>
        <end position="273"/>
    </location>
</feature>
<comment type="subcellular location">
    <subcellularLocation>
        <location evidence="1">Endoplasmic reticulum membrane</location>
        <topology evidence="1">Multi-pass membrane protein</topology>
    </subcellularLocation>
</comment>
<reference evidence="15" key="1">
    <citation type="submission" date="2017-09" db="EMBL/GenBank/DDBJ databases">
        <title>Contemporary evolution of a Lepidopteran species, Heliothis virescens, in response to modern agricultural practices.</title>
        <authorList>
            <person name="Fritz M.L."/>
            <person name="Deyonke A.M."/>
            <person name="Papanicolaou A."/>
            <person name="Micinski S."/>
            <person name="Westbrook J."/>
            <person name="Gould F."/>
        </authorList>
    </citation>
    <scope>NUCLEOTIDE SEQUENCE [LARGE SCALE GENOMIC DNA]</scope>
    <source>
        <strain evidence="15">HvINT-</strain>
        <tissue evidence="15">Whole body</tissue>
    </source>
</reference>
<protein>
    <recommendedName>
        <fullName evidence="12">CAAX prenyl protease 2</fullName>
        <ecNumber evidence="11">3.4.26.1</ecNumber>
    </recommendedName>
    <alternativeName>
        <fullName evidence="9">Farnesylated proteins-converting enzyme 2</fullName>
    </alternativeName>
</protein>